<evidence type="ECO:0000313" key="7">
    <source>
        <dbReference type="Proteomes" id="UP000814176"/>
    </source>
</evidence>
<dbReference type="InterPro" id="IPR029063">
    <property type="entry name" value="SAM-dependent_MTases_sf"/>
</dbReference>
<dbReference type="PANTHER" id="PTHR43712:SF2">
    <property type="entry name" value="O-METHYLTRANSFERASE CICE"/>
    <property type="match status" value="1"/>
</dbReference>
<dbReference type="SUPFAM" id="SSF53335">
    <property type="entry name" value="S-adenosyl-L-methionine-dependent methyltransferases"/>
    <property type="match status" value="1"/>
</dbReference>
<feature type="domain" description="O-methyltransferase C-terminal" evidence="4">
    <location>
        <begin position="198"/>
        <end position="426"/>
    </location>
</feature>
<dbReference type="InterPro" id="IPR036388">
    <property type="entry name" value="WH-like_DNA-bd_sf"/>
</dbReference>
<dbReference type="PROSITE" id="PS51683">
    <property type="entry name" value="SAM_OMT_II"/>
    <property type="match status" value="1"/>
</dbReference>
<evidence type="ECO:0000256" key="1">
    <source>
        <dbReference type="ARBA" id="ARBA00022603"/>
    </source>
</evidence>
<dbReference type="GO" id="GO:0008168">
    <property type="term" value="F:methyltransferase activity"/>
    <property type="evidence" value="ECO:0007669"/>
    <property type="project" value="UniProtKB-KW"/>
</dbReference>
<dbReference type="SUPFAM" id="SSF46785">
    <property type="entry name" value="Winged helix' DNA-binding domain"/>
    <property type="match status" value="1"/>
</dbReference>
<dbReference type="Pfam" id="PF00891">
    <property type="entry name" value="Methyltransf_2"/>
    <property type="match status" value="1"/>
</dbReference>
<dbReference type="InterPro" id="IPR036390">
    <property type="entry name" value="WH_DNA-bd_sf"/>
</dbReference>
<dbReference type="Proteomes" id="UP000814176">
    <property type="component" value="Unassembled WGS sequence"/>
</dbReference>
<keyword evidence="1 6" id="KW-0489">Methyltransferase</keyword>
<sequence length="446" mass="49293">MSPSNRVQTLRALVQLLVGASEQVIQEWETEDQLPADHSATNVPSPELFESQRIIHGACGMCMELVEDPRVRLLEISISYAMTQALDTTVRAGVPDILAEAEPFDGISVAELSRRTGIDEQKLVRVMRVLCSGGVYEEIKPLRFTNTRYSRVFVDNPPAQAYQCLYGSTFKLIVEATEHLPAALLDPKMTNSTSPLECAFQRAHGENKTLWSCIETGDELDPVMHNAREMFPLAMIGQGQMASSALIVDYPWGSLGAATVVDVGGGVGSMCLDLAKRFPDMRFVVEDLPVSIEKARPVWDAGIPGASEKERVQLVIHNFFEKQPIKGAAVYFLRCIMHDWPDDECVAILSKLREAMGPDSRILLAEMIVHPPLGSRHLKAAPTPLPANYGRVDAVKGMHDMVMLSMFNGSERTPDQFDSIAHRAGLKLEKVWECRGPLGIAELRQL</sequence>
<dbReference type="GO" id="GO:0032259">
    <property type="term" value="P:methylation"/>
    <property type="evidence" value="ECO:0007669"/>
    <property type="project" value="UniProtKB-KW"/>
</dbReference>
<dbReference type="Gene3D" id="3.40.50.150">
    <property type="entry name" value="Vaccinia Virus protein VP39"/>
    <property type="match status" value="1"/>
</dbReference>
<evidence type="ECO:0000256" key="2">
    <source>
        <dbReference type="ARBA" id="ARBA00022679"/>
    </source>
</evidence>
<dbReference type="EMBL" id="JADCUA010000042">
    <property type="protein sequence ID" value="KAH9829160.1"/>
    <property type="molecule type" value="Genomic_DNA"/>
</dbReference>
<dbReference type="RefSeq" id="XP_047772662.1">
    <property type="nucleotide sequence ID" value="XM_047918596.1"/>
</dbReference>
<organism evidence="6 7">
    <name type="scientific">Rhodofomes roseus</name>
    <dbReference type="NCBI Taxonomy" id="34475"/>
    <lineage>
        <taxon>Eukaryota</taxon>
        <taxon>Fungi</taxon>
        <taxon>Dikarya</taxon>
        <taxon>Basidiomycota</taxon>
        <taxon>Agaricomycotina</taxon>
        <taxon>Agaricomycetes</taxon>
        <taxon>Polyporales</taxon>
        <taxon>Rhodofomes</taxon>
    </lineage>
</organism>
<protein>
    <submittedName>
        <fullName evidence="6">S-adenosyl-L-methionine-dependent methyltransferase</fullName>
    </submittedName>
</protein>
<dbReference type="GeneID" id="71999328"/>
<dbReference type="PANTHER" id="PTHR43712">
    <property type="entry name" value="PUTATIVE (AFU_ORTHOLOGUE AFUA_4G14580)-RELATED"/>
    <property type="match status" value="1"/>
</dbReference>
<gene>
    <name evidence="6" type="ORF">C8Q71DRAFT_445904</name>
</gene>
<accession>A0ABQ8JY51</accession>
<evidence type="ECO:0000313" key="6">
    <source>
        <dbReference type="EMBL" id="KAH9829160.1"/>
    </source>
</evidence>
<evidence type="ECO:0000259" key="4">
    <source>
        <dbReference type="Pfam" id="PF00891"/>
    </source>
</evidence>
<dbReference type="Pfam" id="PF08100">
    <property type="entry name" value="Dimerisation"/>
    <property type="match status" value="1"/>
</dbReference>
<evidence type="ECO:0000256" key="3">
    <source>
        <dbReference type="ARBA" id="ARBA00022691"/>
    </source>
</evidence>
<proteinExistence type="predicted"/>
<dbReference type="InterPro" id="IPR012967">
    <property type="entry name" value="COMT_dimerisation"/>
</dbReference>
<comment type="caution">
    <text evidence="6">The sequence shown here is derived from an EMBL/GenBank/DDBJ whole genome shotgun (WGS) entry which is preliminary data.</text>
</comment>
<keyword evidence="7" id="KW-1185">Reference proteome</keyword>
<evidence type="ECO:0000259" key="5">
    <source>
        <dbReference type="Pfam" id="PF08100"/>
    </source>
</evidence>
<keyword evidence="2" id="KW-0808">Transferase</keyword>
<dbReference type="InterPro" id="IPR001077">
    <property type="entry name" value="COMT_C"/>
</dbReference>
<name>A0ABQ8JY51_9APHY</name>
<dbReference type="Gene3D" id="1.10.10.10">
    <property type="entry name" value="Winged helix-like DNA-binding domain superfamily/Winged helix DNA-binding domain"/>
    <property type="match status" value="1"/>
</dbReference>
<dbReference type="InterPro" id="IPR016461">
    <property type="entry name" value="COMT-like"/>
</dbReference>
<reference evidence="6 7" key="1">
    <citation type="journal article" date="2021" name="Environ. Microbiol.">
        <title>Gene family expansions and transcriptome signatures uncover fungal adaptations to wood decay.</title>
        <authorList>
            <person name="Hage H."/>
            <person name="Miyauchi S."/>
            <person name="Viragh M."/>
            <person name="Drula E."/>
            <person name="Min B."/>
            <person name="Chaduli D."/>
            <person name="Navarro D."/>
            <person name="Favel A."/>
            <person name="Norest M."/>
            <person name="Lesage-Meessen L."/>
            <person name="Balint B."/>
            <person name="Merenyi Z."/>
            <person name="de Eugenio L."/>
            <person name="Morin E."/>
            <person name="Martinez A.T."/>
            <person name="Baldrian P."/>
            <person name="Stursova M."/>
            <person name="Martinez M.J."/>
            <person name="Novotny C."/>
            <person name="Magnuson J.K."/>
            <person name="Spatafora J.W."/>
            <person name="Maurice S."/>
            <person name="Pangilinan J."/>
            <person name="Andreopoulos W."/>
            <person name="LaButti K."/>
            <person name="Hundley H."/>
            <person name="Na H."/>
            <person name="Kuo A."/>
            <person name="Barry K."/>
            <person name="Lipzen A."/>
            <person name="Henrissat B."/>
            <person name="Riley R."/>
            <person name="Ahrendt S."/>
            <person name="Nagy L.G."/>
            <person name="Grigoriev I.V."/>
            <person name="Martin F."/>
            <person name="Rosso M.N."/>
        </authorList>
    </citation>
    <scope>NUCLEOTIDE SEQUENCE [LARGE SCALE GENOMIC DNA]</scope>
    <source>
        <strain evidence="6 7">CIRM-BRFM 1785</strain>
    </source>
</reference>
<feature type="domain" description="O-methyltransferase dimerisation" evidence="5">
    <location>
        <begin position="77"/>
        <end position="155"/>
    </location>
</feature>
<keyword evidence="3" id="KW-0949">S-adenosyl-L-methionine</keyword>